<accession>A0AA38P881</accession>
<reference evidence="2" key="1">
    <citation type="submission" date="2022-08" db="EMBL/GenBank/DDBJ databases">
        <authorList>
            <consortium name="DOE Joint Genome Institute"/>
            <person name="Min B."/>
            <person name="Riley R."/>
            <person name="Sierra-Patev S."/>
            <person name="Naranjo-Ortiz M."/>
            <person name="Looney B."/>
            <person name="Konkel Z."/>
            <person name="Slot J.C."/>
            <person name="Sakamoto Y."/>
            <person name="Steenwyk J.L."/>
            <person name="Rokas A."/>
            <person name="Carro J."/>
            <person name="Camarero S."/>
            <person name="Ferreira P."/>
            <person name="Molpeceres G."/>
            <person name="Ruiz-Duenas F.J."/>
            <person name="Serrano A."/>
            <person name="Henrissat B."/>
            <person name="Drula E."/>
            <person name="Hughes K.W."/>
            <person name="Mata J.L."/>
            <person name="Ishikawa N.K."/>
            <person name="Vargas-Isla R."/>
            <person name="Ushijima S."/>
            <person name="Smith C.A."/>
            <person name="Ahrendt S."/>
            <person name="Andreopoulos W."/>
            <person name="He G."/>
            <person name="Labutti K."/>
            <person name="Lipzen A."/>
            <person name="Ng V."/>
            <person name="Sandor L."/>
            <person name="Barry K."/>
            <person name="Martinez A.T."/>
            <person name="Xiao Y."/>
            <person name="Gibbons J.G."/>
            <person name="Terashima K."/>
            <person name="Hibbett D.S."/>
            <person name="Grigoriev I.V."/>
        </authorList>
    </citation>
    <scope>NUCLEOTIDE SEQUENCE</scope>
    <source>
        <strain evidence="2">TFB9207</strain>
    </source>
</reference>
<dbReference type="PANTHER" id="PTHR43591:SF110">
    <property type="entry name" value="RHODANESE DOMAIN-CONTAINING PROTEIN"/>
    <property type="match status" value="1"/>
</dbReference>
<evidence type="ECO:0000313" key="2">
    <source>
        <dbReference type="EMBL" id="KAJ3838147.1"/>
    </source>
</evidence>
<dbReference type="Gene3D" id="3.40.50.150">
    <property type="entry name" value="Vaccinia Virus protein VP39"/>
    <property type="match status" value="1"/>
</dbReference>
<gene>
    <name evidence="2" type="ORF">F5878DRAFT_620317</name>
</gene>
<dbReference type="GO" id="GO:0032259">
    <property type="term" value="P:methylation"/>
    <property type="evidence" value="ECO:0007669"/>
    <property type="project" value="UniProtKB-KW"/>
</dbReference>
<dbReference type="InterPro" id="IPR029063">
    <property type="entry name" value="SAM-dependent_MTases_sf"/>
</dbReference>
<dbReference type="EMBL" id="MU806199">
    <property type="protein sequence ID" value="KAJ3838147.1"/>
    <property type="molecule type" value="Genomic_DNA"/>
</dbReference>
<keyword evidence="2" id="KW-0489">Methyltransferase</keyword>
<dbReference type="PANTHER" id="PTHR43591">
    <property type="entry name" value="METHYLTRANSFERASE"/>
    <property type="match status" value="1"/>
</dbReference>
<name>A0AA38P881_9AGAR</name>
<dbReference type="Proteomes" id="UP001163846">
    <property type="component" value="Unassembled WGS sequence"/>
</dbReference>
<dbReference type="Pfam" id="PF13649">
    <property type="entry name" value="Methyltransf_25"/>
    <property type="match status" value="1"/>
</dbReference>
<protein>
    <submittedName>
        <fullName evidence="2">S-adenosyl-L-methionine-dependent methyltransferase</fullName>
    </submittedName>
</protein>
<feature type="domain" description="Methyltransferase" evidence="1">
    <location>
        <begin position="63"/>
        <end position="155"/>
    </location>
</feature>
<sequence length="299" mass="34097">MLHESPAEVLALPIAPTIKSHYILPSDDTEFKRLNLQNQFLTREVCDGKLVYAPAELEHGDQILESGTATGIWLLSLAKVTPPTISFTGFDIHTRLFPQEYPSNVSFLQRSVINLPDEWTEQFKIVNQRLLIGGLTEKEWKKTIQEIHRVLVPGGWVQCIEPCIPSNTDVGPNTERMFDIMRTLMTRNGLVYNIAELLGRKLSKSGFVNVQTHTVPLSAHQRTTEFSHRTLMEWFFAALKPGMLAAQLLQSEEEFDTLMQSMLKEWDECPEVAWSWSVVYAQKRAAKDSSATYKFCIHM</sequence>
<keyword evidence="3" id="KW-1185">Reference proteome</keyword>
<evidence type="ECO:0000313" key="3">
    <source>
        <dbReference type="Proteomes" id="UP001163846"/>
    </source>
</evidence>
<dbReference type="CDD" id="cd02440">
    <property type="entry name" value="AdoMet_MTases"/>
    <property type="match status" value="1"/>
</dbReference>
<dbReference type="GO" id="GO:0008168">
    <property type="term" value="F:methyltransferase activity"/>
    <property type="evidence" value="ECO:0007669"/>
    <property type="project" value="UniProtKB-KW"/>
</dbReference>
<evidence type="ECO:0000259" key="1">
    <source>
        <dbReference type="Pfam" id="PF13649"/>
    </source>
</evidence>
<dbReference type="InterPro" id="IPR041698">
    <property type="entry name" value="Methyltransf_25"/>
</dbReference>
<proteinExistence type="predicted"/>
<dbReference type="SUPFAM" id="SSF53335">
    <property type="entry name" value="S-adenosyl-L-methionine-dependent methyltransferases"/>
    <property type="match status" value="1"/>
</dbReference>
<comment type="caution">
    <text evidence="2">The sequence shown here is derived from an EMBL/GenBank/DDBJ whole genome shotgun (WGS) entry which is preliminary data.</text>
</comment>
<organism evidence="2 3">
    <name type="scientific">Lentinula raphanica</name>
    <dbReference type="NCBI Taxonomy" id="153919"/>
    <lineage>
        <taxon>Eukaryota</taxon>
        <taxon>Fungi</taxon>
        <taxon>Dikarya</taxon>
        <taxon>Basidiomycota</taxon>
        <taxon>Agaricomycotina</taxon>
        <taxon>Agaricomycetes</taxon>
        <taxon>Agaricomycetidae</taxon>
        <taxon>Agaricales</taxon>
        <taxon>Marasmiineae</taxon>
        <taxon>Omphalotaceae</taxon>
        <taxon>Lentinula</taxon>
    </lineage>
</organism>
<keyword evidence="2" id="KW-0808">Transferase</keyword>
<dbReference type="AlphaFoldDB" id="A0AA38P881"/>